<name>A0ABV6CQ62_9SPHN</name>
<feature type="signal peptide" evidence="1">
    <location>
        <begin position="1"/>
        <end position="21"/>
    </location>
</feature>
<protein>
    <submittedName>
        <fullName evidence="3">TPM domain-containing protein</fullName>
    </submittedName>
</protein>
<keyword evidence="4" id="KW-1185">Reference proteome</keyword>
<dbReference type="Proteomes" id="UP001589798">
    <property type="component" value="Unassembled WGS sequence"/>
</dbReference>
<evidence type="ECO:0000256" key="1">
    <source>
        <dbReference type="SAM" id="SignalP"/>
    </source>
</evidence>
<dbReference type="Gene3D" id="3.10.310.50">
    <property type="match status" value="1"/>
</dbReference>
<evidence type="ECO:0000313" key="4">
    <source>
        <dbReference type="Proteomes" id="UP001589798"/>
    </source>
</evidence>
<sequence>MIARAFAPILVVLLLPCACEGAGKATGAPFTESIEQAPGEPIRLQGRVSDAAGELGADAERMLAIRLQALEQATGHQMVVVTIPSLNGADIADYTLALARRWGIGRKGPDDGVVVLLAPNDRKVRIEVGKGLEASLSDRFCWHVIQRDMLPRFKENDFAGGLQRGVTALADKVT</sequence>
<reference evidence="3 4" key="1">
    <citation type="submission" date="2024-09" db="EMBL/GenBank/DDBJ databases">
        <authorList>
            <person name="Sun Q."/>
            <person name="Mori K."/>
        </authorList>
    </citation>
    <scope>NUCLEOTIDE SEQUENCE [LARGE SCALE GENOMIC DNA]</scope>
    <source>
        <strain evidence="3 4">CCM 7706</strain>
    </source>
</reference>
<accession>A0ABV6CQ62</accession>
<dbReference type="PANTHER" id="PTHR30373">
    <property type="entry name" value="UPF0603 PROTEIN YGCG"/>
    <property type="match status" value="1"/>
</dbReference>
<feature type="chain" id="PRO_5047144946" evidence="1">
    <location>
        <begin position="22"/>
        <end position="174"/>
    </location>
</feature>
<organism evidence="3 4">
    <name type="scientific">Novosphingobium soli</name>
    <dbReference type="NCBI Taxonomy" id="574956"/>
    <lineage>
        <taxon>Bacteria</taxon>
        <taxon>Pseudomonadati</taxon>
        <taxon>Pseudomonadota</taxon>
        <taxon>Alphaproteobacteria</taxon>
        <taxon>Sphingomonadales</taxon>
        <taxon>Sphingomonadaceae</taxon>
        <taxon>Novosphingobium</taxon>
    </lineage>
</organism>
<proteinExistence type="predicted"/>
<comment type="caution">
    <text evidence="3">The sequence shown here is derived from an EMBL/GenBank/DDBJ whole genome shotgun (WGS) entry which is preliminary data.</text>
</comment>
<dbReference type="EMBL" id="JBHLWK010000002">
    <property type="protein sequence ID" value="MFC0202869.1"/>
    <property type="molecule type" value="Genomic_DNA"/>
</dbReference>
<evidence type="ECO:0000259" key="2">
    <source>
        <dbReference type="Pfam" id="PF04536"/>
    </source>
</evidence>
<gene>
    <name evidence="3" type="ORF">ACFFJC_01125</name>
</gene>
<keyword evidence="1" id="KW-0732">Signal</keyword>
<dbReference type="Pfam" id="PF04536">
    <property type="entry name" value="TPM_phosphatase"/>
    <property type="match status" value="1"/>
</dbReference>
<evidence type="ECO:0000313" key="3">
    <source>
        <dbReference type="EMBL" id="MFC0202869.1"/>
    </source>
</evidence>
<dbReference type="InterPro" id="IPR007621">
    <property type="entry name" value="TPM_dom"/>
</dbReference>
<dbReference type="RefSeq" id="WP_379485738.1">
    <property type="nucleotide sequence ID" value="NZ_JBHLWK010000002.1"/>
</dbReference>
<feature type="domain" description="TPM" evidence="2">
    <location>
        <begin position="48"/>
        <end position="171"/>
    </location>
</feature>
<dbReference type="PANTHER" id="PTHR30373:SF2">
    <property type="entry name" value="UPF0603 PROTEIN YGCG"/>
    <property type="match status" value="1"/>
</dbReference>